<dbReference type="InterPro" id="IPR033749">
    <property type="entry name" value="Polyprenyl_synt_CS"/>
</dbReference>
<evidence type="ECO:0000313" key="9">
    <source>
        <dbReference type="Proteomes" id="UP000014760"/>
    </source>
</evidence>
<keyword evidence="5" id="KW-0460">Magnesium</keyword>
<dbReference type="EMBL" id="KB296957">
    <property type="protein sequence ID" value="ELU11109.1"/>
    <property type="molecule type" value="Genomic_DNA"/>
</dbReference>
<keyword evidence="4" id="KW-0479">Metal-binding</keyword>
<keyword evidence="6" id="KW-0414">Isoprene biosynthesis</keyword>
<dbReference type="Gene3D" id="1.10.600.10">
    <property type="entry name" value="Farnesyl Diphosphate Synthase"/>
    <property type="match status" value="1"/>
</dbReference>
<reference evidence="8" key="3">
    <citation type="submission" date="2015-06" db="UniProtKB">
        <authorList>
            <consortium name="EnsemblMetazoa"/>
        </authorList>
    </citation>
    <scope>IDENTIFICATION</scope>
</reference>
<dbReference type="SUPFAM" id="SSF48576">
    <property type="entry name" value="Terpenoid synthases"/>
    <property type="match status" value="1"/>
</dbReference>
<dbReference type="PROSITE" id="PS00723">
    <property type="entry name" value="POLYPRENYL_SYNTHASE_1"/>
    <property type="match status" value="1"/>
</dbReference>
<keyword evidence="9" id="KW-1185">Reference proteome</keyword>
<dbReference type="GO" id="GO:0004659">
    <property type="term" value="F:prenyltransferase activity"/>
    <property type="evidence" value="ECO:0007669"/>
    <property type="project" value="InterPro"/>
</dbReference>
<sequence>MPTAVSDVAQHHFDGEGKLFRPLIVMLMARACNLNNAISDTGLSADQRCVAMISEMIHTASLVHDDVIDASDTRRGKASAHHLWGQRKAIVAGDFILSVSSCLLAQIRNNEVVKVLSQVLEDLVTGEFMQLGSKEDDTERFNHYIKKTFKKTASLIANSCKAVSILAEGSDDVNDIAYQYGRNVGIAFQVFLFHYQSIIFNNITNHNKYYNQGGFINVCSQNSRR</sequence>
<evidence type="ECO:0000256" key="1">
    <source>
        <dbReference type="ARBA" id="ARBA00001946"/>
    </source>
</evidence>
<evidence type="ECO:0000256" key="5">
    <source>
        <dbReference type="ARBA" id="ARBA00022842"/>
    </source>
</evidence>
<comment type="similarity">
    <text evidence="2">Belongs to the FPP/GGPP synthase family.</text>
</comment>
<dbReference type="GO" id="GO:0005739">
    <property type="term" value="C:mitochondrion"/>
    <property type="evidence" value="ECO:0007669"/>
    <property type="project" value="TreeGrafter"/>
</dbReference>
<evidence type="ECO:0000256" key="2">
    <source>
        <dbReference type="ARBA" id="ARBA00006706"/>
    </source>
</evidence>
<reference evidence="7 9" key="2">
    <citation type="journal article" date="2013" name="Nature">
        <title>Insights into bilaterian evolution from three spiralian genomes.</title>
        <authorList>
            <person name="Simakov O."/>
            <person name="Marletaz F."/>
            <person name="Cho S.J."/>
            <person name="Edsinger-Gonzales E."/>
            <person name="Havlak P."/>
            <person name="Hellsten U."/>
            <person name="Kuo D.H."/>
            <person name="Larsson T."/>
            <person name="Lv J."/>
            <person name="Arendt D."/>
            <person name="Savage R."/>
            <person name="Osoegawa K."/>
            <person name="de Jong P."/>
            <person name="Grimwood J."/>
            <person name="Chapman J.A."/>
            <person name="Shapiro H."/>
            <person name="Aerts A."/>
            <person name="Otillar R.P."/>
            <person name="Terry A.Y."/>
            <person name="Boore J.L."/>
            <person name="Grigoriev I.V."/>
            <person name="Lindberg D.R."/>
            <person name="Seaver E.C."/>
            <person name="Weisblat D.A."/>
            <person name="Putnam N.H."/>
            <person name="Rokhsar D.S."/>
        </authorList>
    </citation>
    <scope>NUCLEOTIDE SEQUENCE</scope>
    <source>
        <strain evidence="7 9">I ESC-2004</strain>
    </source>
</reference>
<dbReference type="InterPro" id="IPR000092">
    <property type="entry name" value="Polyprenyl_synt"/>
</dbReference>
<dbReference type="EMBL" id="AMQN01005848">
    <property type="status" value="NOT_ANNOTATED_CDS"/>
    <property type="molecule type" value="Genomic_DNA"/>
</dbReference>
<accession>R7UXQ9</accession>
<dbReference type="GO" id="GO:0046872">
    <property type="term" value="F:metal ion binding"/>
    <property type="evidence" value="ECO:0007669"/>
    <property type="project" value="UniProtKB-KW"/>
</dbReference>
<organism evidence="7">
    <name type="scientific">Capitella teleta</name>
    <name type="common">Polychaete worm</name>
    <dbReference type="NCBI Taxonomy" id="283909"/>
    <lineage>
        <taxon>Eukaryota</taxon>
        <taxon>Metazoa</taxon>
        <taxon>Spiralia</taxon>
        <taxon>Lophotrochozoa</taxon>
        <taxon>Annelida</taxon>
        <taxon>Polychaeta</taxon>
        <taxon>Sedentaria</taxon>
        <taxon>Scolecida</taxon>
        <taxon>Capitellidae</taxon>
        <taxon>Capitella</taxon>
    </lineage>
</organism>
<gene>
    <name evidence="7" type="ORF">CAPTEDRAFT_179663</name>
</gene>
<dbReference type="Pfam" id="PF00348">
    <property type="entry name" value="polyprenyl_synt"/>
    <property type="match status" value="1"/>
</dbReference>
<dbReference type="AlphaFoldDB" id="R7UXQ9"/>
<name>R7UXQ9_CAPTE</name>
<evidence type="ECO:0000256" key="4">
    <source>
        <dbReference type="ARBA" id="ARBA00022723"/>
    </source>
</evidence>
<dbReference type="CDD" id="cd00685">
    <property type="entry name" value="Trans_IPPS_HT"/>
    <property type="match status" value="1"/>
</dbReference>
<dbReference type="HOGENOM" id="CLU_014015_4_1_1"/>
<dbReference type="GO" id="GO:0006744">
    <property type="term" value="P:ubiquinone biosynthetic process"/>
    <property type="evidence" value="ECO:0007669"/>
    <property type="project" value="TreeGrafter"/>
</dbReference>
<dbReference type="Proteomes" id="UP000014760">
    <property type="component" value="Unassembled WGS sequence"/>
</dbReference>
<dbReference type="OrthoDB" id="9927103at2759"/>
<evidence type="ECO:0000313" key="8">
    <source>
        <dbReference type="EnsemblMetazoa" id="CapteP179663"/>
    </source>
</evidence>
<evidence type="ECO:0008006" key="10">
    <source>
        <dbReference type="Google" id="ProtNLM"/>
    </source>
</evidence>
<dbReference type="PANTHER" id="PTHR12001:SF69">
    <property type="entry name" value="ALL TRANS-POLYPRENYL-DIPHOSPHATE SYNTHASE PDSS1"/>
    <property type="match status" value="1"/>
</dbReference>
<protein>
    <recommendedName>
        <fullName evidence="10">Decaprenyl-diphosphate synthase subunit 1</fullName>
    </recommendedName>
</protein>
<dbReference type="PANTHER" id="PTHR12001">
    <property type="entry name" value="GERANYLGERANYL PYROPHOSPHATE SYNTHASE"/>
    <property type="match status" value="1"/>
</dbReference>
<keyword evidence="3" id="KW-0808">Transferase</keyword>
<dbReference type="STRING" id="283909.R7UXQ9"/>
<dbReference type="GO" id="GO:0008299">
    <property type="term" value="P:isoprenoid biosynthetic process"/>
    <property type="evidence" value="ECO:0007669"/>
    <property type="project" value="UniProtKB-KW"/>
</dbReference>
<evidence type="ECO:0000256" key="6">
    <source>
        <dbReference type="ARBA" id="ARBA00023229"/>
    </source>
</evidence>
<evidence type="ECO:0000313" key="7">
    <source>
        <dbReference type="EMBL" id="ELU11109.1"/>
    </source>
</evidence>
<dbReference type="GO" id="GO:1990234">
    <property type="term" value="C:transferase complex"/>
    <property type="evidence" value="ECO:0007669"/>
    <property type="project" value="TreeGrafter"/>
</dbReference>
<evidence type="ECO:0000256" key="3">
    <source>
        <dbReference type="ARBA" id="ARBA00022679"/>
    </source>
</evidence>
<comment type="cofactor">
    <cofactor evidence="1">
        <name>Mg(2+)</name>
        <dbReference type="ChEBI" id="CHEBI:18420"/>
    </cofactor>
</comment>
<dbReference type="InterPro" id="IPR008949">
    <property type="entry name" value="Isoprenoid_synthase_dom_sf"/>
</dbReference>
<dbReference type="OMA" id="REITHYY"/>
<proteinExistence type="inferred from homology"/>
<dbReference type="EnsemblMetazoa" id="CapteT179663">
    <property type="protein sequence ID" value="CapteP179663"/>
    <property type="gene ID" value="CapteG179663"/>
</dbReference>
<reference evidence="9" key="1">
    <citation type="submission" date="2012-12" db="EMBL/GenBank/DDBJ databases">
        <authorList>
            <person name="Hellsten U."/>
            <person name="Grimwood J."/>
            <person name="Chapman J.A."/>
            <person name="Shapiro H."/>
            <person name="Aerts A."/>
            <person name="Otillar R.P."/>
            <person name="Terry A.Y."/>
            <person name="Boore J.L."/>
            <person name="Simakov O."/>
            <person name="Marletaz F."/>
            <person name="Cho S.-J."/>
            <person name="Edsinger-Gonzales E."/>
            <person name="Havlak P."/>
            <person name="Kuo D.-H."/>
            <person name="Larsson T."/>
            <person name="Lv J."/>
            <person name="Arendt D."/>
            <person name="Savage R."/>
            <person name="Osoegawa K."/>
            <person name="de Jong P."/>
            <person name="Lindberg D.R."/>
            <person name="Seaver E.C."/>
            <person name="Weisblat D.A."/>
            <person name="Putnam N.H."/>
            <person name="Grigoriev I.V."/>
            <person name="Rokhsar D.S."/>
        </authorList>
    </citation>
    <scope>NUCLEOTIDE SEQUENCE</scope>
    <source>
        <strain evidence="9">I ESC-2004</strain>
    </source>
</reference>